<gene>
    <name evidence="1" type="ORF">C8Q69DRAFT_117970</name>
</gene>
<protein>
    <submittedName>
        <fullName evidence="1">Uncharacterized protein</fullName>
    </submittedName>
</protein>
<comment type="caution">
    <text evidence="1">The sequence shown here is derived from an EMBL/GenBank/DDBJ whole genome shotgun (WGS) entry which is preliminary data.</text>
</comment>
<organism evidence="1 2">
    <name type="scientific">Byssochlamys spectabilis</name>
    <name type="common">Paecilomyces variotii</name>
    <dbReference type="NCBI Taxonomy" id="264951"/>
    <lineage>
        <taxon>Eukaryota</taxon>
        <taxon>Fungi</taxon>
        <taxon>Dikarya</taxon>
        <taxon>Ascomycota</taxon>
        <taxon>Pezizomycotina</taxon>
        <taxon>Eurotiomycetes</taxon>
        <taxon>Eurotiomycetidae</taxon>
        <taxon>Eurotiales</taxon>
        <taxon>Thermoascaceae</taxon>
        <taxon>Paecilomyces</taxon>
    </lineage>
</organism>
<evidence type="ECO:0000313" key="1">
    <source>
        <dbReference type="EMBL" id="RWQ91830.1"/>
    </source>
</evidence>
<dbReference type="AlphaFoldDB" id="A0A443HJ06"/>
<accession>A0A443HJ06</accession>
<proteinExistence type="predicted"/>
<dbReference type="Pfam" id="PF20174">
    <property type="entry name" value="DUF6540"/>
    <property type="match status" value="1"/>
</dbReference>
<reference evidence="1 2" key="1">
    <citation type="journal article" date="2018" name="Front. Microbiol.">
        <title>Genomic and genetic insights into a cosmopolitan fungus, Paecilomyces variotii (Eurotiales).</title>
        <authorList>
            <person name="Urquhart A.S."/>
            <person name="Mondo S.J."/>
            <person name="Makela M.R."/>
            <person name="Hane J.K."/>
            <person name="Wiebenga A."/>
            <person name="He G."/>
            <person name="Mihaltcheva S."/>
            <person name="Pangilinan J."/>
            <person name="Lipzen A."/>
            <person name="Barry K."/>
            <person name="de Vries R.P."/>
            <person name="Grigoriev I.V."/>
            <person name="Idnurm A."/>
        </authorList>
    </citation>
    <scope>NUCLEOTIDE SEQUENCE [LARGE SCALE GENOMIC DNA]</scope>
    <source>
        <strain evidence="1 2">CBS 101075</strain>
    </source>
</reference>
<keyword evidence="2" id="KW-1185">Reference proteome</keyword>
<dbReference type="GeneID" id="39594452"/>
<dbReference type="RefSeq" id="XP_028481475.1">
    <property type="nucleotide sequence ID" value="XM_028625175.1"/>
</dbReference>
<dbReference type="Proteomes" id="UP000283841">
    <property type="component" value="Unassembled WGS sequence"/>
</dbReference>
<dbReference type="InterPro" id="IPR046670">
    <property type="entry name" value="DUF6540"/>
</dbReference>
<dbReference type="STRING" id="264951.A0A443HJ06"/>
<sequence length="129" mass="14766">MSLETTTYNVYRVRFTQRGNPDHEGIALVPAQNSDQLAGRFYHVKGTVGMGMDYERKPGHRFGAIDGYKDSTFQFQLPKSMLHRFEEIAAKHPPPYDPRVLTETKPDPPARNCVNWVDDVLDEAKRELS</sequence>
<dbReference type="EMBL" id="RCNU01000016">
    <property type="protein sequence ID" value="RWQ91830.1"/>
    <property type="molecule type" value="Genomic_DNA"/>
</dbReference>
<evidence type="ECO:0000313" key="2">
    <source>
        <dbReference type="Proteomes" id="UP000283841"/>
    </source>
</evidence>
<name>A0A443HJ06_BYSSP</name>
<dbReference type="VEuPathDB" id="FungiDB:C8Q69DRAFT_117970"/>